<dbReference type="GO" id="GO:0005886">
    <property type="term" value="C:plasma membrane"/>
    <property type="evidence" value="ECO:0007669"/>
    <property type="project" value="TreeGrafter"/>
</dbReference>
<evidence type="ECO:0000256" key="2">
    <source>
        <dbReference type="ARBA" id="ARBA00034247"/>
    </source>
</evidence>
<comment type="caution">
    <text evidence="5">The sequence shown here is derived from an EMBL/GenBank/DDBJ whole genome shotgun (WGS) entry which is preliminary data.</text>
</comment>
<dbReference type="NCBIfam" id="TIGR00254">
    <property type="entry name" value="GGDEF"/>
    <property type="match status" value="1"/>
</dbReference>
<accession>A0A850H2D5</accession>
<dbReference type="FunFam" id="3.30.70.270:FF:000001">
    <property type="entry name" value="Diguanylate cyclase domain protein"/>
    <property type="match status" value="1"/>
</dbReference>
<proteinExistence type="predicted"/>
<evidence type="ECO:0000313" key="6">
    <source>
        <dbReference type="Proteomes" id="UP000546031"/>
    </source>
</evidence>
<dbReference type="PROSITE" id="PS50887">
    <property type="entry name" value="GGDEF"/>
    <property type="match status" value="1"/>
</dbReference>
<evidence type="ECO:0000313" key="5">
    <source>
        <dbReference type="EMBL" id="NVE93297.1"/>
    </source>
</evidence>
<sequence>MGLVWKRKRDDALAGALGEGKPSARSDNRSIASEAQWELLKRITALLVSNNLSVTPENLRFAQQALSGSKVRWAGELAQREMSGAPIEQGWIDSLLAADDDEASEKAEMDRLMTKLEQMLSNFASTSKSAGDATAEYRAEVSNHVTALEAEPDEDGLRPLIQLSRKMLAKIRTIEGKMEQAQAEAEQLRKRLATARLEADIDPLTQLPNRRAFQRKIEELAVAADALDQAISVAFCDVDHFKRINDAHGHETGDRVLKAIGASLKEMISQDCFVARHGGEEFALLLSGLSDQEAWCKVDAARRALSSRKFKSRNSEKPIGRVTFSAGVTQIKSDEEFGEALGRADAALYQAKAEGRNRVLLG</sequence>
<dbReference type="GO" id="GO:0052621">
    <property type="term" value="F:diguanylate cyclase activity"/>
    <property type="evidence" value="ECO:0007669"/>
    <property type="project" value="UniProtKB-EC"/>
</dbReference>
<dbReference type="EC" id="2.7.7.65" evidence="1"/>
<dbReference type="Pfam" id="PF00990">
    <property type="entry name" value="GGDEF"/>
    <property type="match status" value="1"/>
</dbReference>
<keyword evidence="3" id="KW-0175">Coiled coil</keyword>
<evidence type="ECO:0000256" key="3">
    <source>
        <dbReference type="SAM" id="Coils"/>
    </source>
</evidence>
<protein>
    <recommendedName>
        <fullName evidence="1">diguanylate cyclase</fullName>
        <ecNumber evidence="1">2.7.7.65</ecNumber>
    </recommendedName>
</protein>
<gene>
    <name evidence="5" type="ORF">HUO12_00130</name>
</gene>
<dbReference type="GO" id="GO:1902201">
    <property type="term" value="P:negative regulation of bacterial-type flagellum-dependent cell motility"/>
    <property type="evidence" value="ECO:0007669"/>
    <property type="project" value="TreeGrafter"/>
</dbReference>
<dbReference type="SUPFAM" id="SSF55073">
    <property type="entry name" value="Nucleotide cyclase"/>
    <property type="match status" value="1"/>
</dbReference>
<name>A0A850H2D5_9SPHN</name>
<reference evidence="5 6" key="1">
    <citation type="submission" date="2020-06" db="EMBL/GenBank/DDBJ databases">
        <title>Altererythrobacter lutimaris sp. nov., a marine bacterium isolated from a tidal flat.</title>
        <authorList>
            <person name="Kim D."/>
            <person name="Yoo Y."/>
            <person name="Kim J.-J."/>
        </authorList>
    </citation>
    <scope>NUCLEOTIDE SEQUENCE [LARGE SCALE GENOMIC DNA]</scope>
    <source>
        <strain evidence="5 6">JGD-16</strain>
    </source>
</reference>
<dbReference type="EMBL" id="JABWTA010000001">
    <property type="protein sequence ID" value="NVE93297.1"/>
    <property type="molecule type" value="Genomic_DNA"/>
</dbReference>
<comment type="catalytic activity">
    <reaction evidence="2">
        <text>2 GTP = 3',3'-c-di-GMP + 2 diphosphate</text>
        <dbReference type="Rhea" id="RHEA:24898"/>
        <dbReference type="ChEBI" id="CHEBI:33019"/>
        <dbReference type="ChEBI" id="CHEBI:37565"/>
        <dbReference type="ChEBI" id="CHEBI:58805"/>
        <dbReference type="EC" id="2.7.7.65"/>
    </reaction>
</comment>
<feature type="domain" description="GGDEF" evidence="4">
    <location>
        <begin position="229"/>
        <end position="362"/>
    </location>
</feature>
<dbReference type="InterPro" id="IPR043128">
    <property type="entry name" value="Rev_trsase/Diguanyl_cyclase"/>
</dbReference>
<organism evidence="5 6">
    <name type="scientific">Altererythrobacter lutimaris</name>
    <dbReference type="NCBI Taxonomy" id="2743979"/>
    <lineage>
        <taxon>Bacteria</taxon>
        <taxon>Pseudomonadati</taxon>
        <taxon>Pseudomonadota</taxon>
        <taxon>Alphaproteobacteria</taxon>
        <taxon>Sphingomonadales</taxon>
        <taxon>Erythrobacteraceae</taxon>
        <taxon>Altererythrobacter</taxon>
    </lineage>
</organism>
<evidence type="ECO:0000259" key="4">
    <source>
        <dbReference type="PROSITE" id="PS50887"/>
    </source>
</evidence>
<dbReference type="Proteomes" id="UP000546031">
    <property type="component" value="Unassembled WGS sequence"/>
</dbReference>
<dbReference type="PANTHER" id="PTHR45138:SF9">
    <property type="entry name" value="DIGUANYLATE CYCLASE DGCM-RELATED"/>
    <property type="match status" value="1"/>
</dbReference>
<dbReference type="InterPro" id="IPR000160">
    <property type="entry name" value="GGDEF_dom"/>
</dbReference>
<dbReference type="InterPro" id="IPR050469">
    <property type="entry name" value="Diguanylate_Cyclase"/>
</dbReference>
<feature type="coiled-coil region" evidence="3">
    <location>
        <begin position="164"/>
        <end position="198"/>
    </location>
</feature>
<dbReference type="CDD" id="cd01949">
    <property type="entry name" value="GGDEF"/>
    <property type="match status" value="1"/>
</dbReference>
<keyword evidence="6" id="KW-1185">Reference proteome</keyword>
<dbReference type="SMART" id="SM00267">
    <property type="entry name" value="GGDEF"/>
    <property type="match status" value="1"/>
</dbReference>
<dbReference type="AlphaFoldDB" id="A0A850H2D5"/>
<dbReference type="PANTHER" id="PTHR45138">
    <property type="entry name" value="REGULATORY COMPONENTS OF SENSORY TRANSDUCTION SYSTEM"/>
    <property type="match status" value="1"/>
</dbReference>
<dbReference type="Gene3D" id="3.30.70.270">
    <property type="match status" value="1"/>
</dbReference>
<dbReference type="InterPro" id="IPR029787">
    <property type="entry name" value="Nucleotide_cyclase"/>
</dbReference>
<evidence type="ECO:0000256" key="1">
    <source>
        <dbReference type="ARBA" id="ARBA00012528"/>
    </source>
</evidence>
<dbReference type="GO" id="GO:0043709">
    <property type="term" value="P:cell adhesion involved in single-species biofilm formation"/>
    <property type="evidence" value="ECO:0007669"/>
    <property type="project" value="TreeGrafter"/>
</dbReference>